<dbReference type="PROSITE" id="PS50011">
    <property type="entry name" value="PROTEIN_KINASE_DOM"/>
    <property type="match status" value="1"/>
</dbReference>
<name>A0AAN7YZ57_9MYCE</name>
<feature type="domain" description="Protein kinase" evidence="7">
    <location>
        <begin position="1321"/>
        <end position="1578"/>
    </location>
</feature>
<evidence type="ECO:0000256" key="3">
    <source>
        <dbReference type="ARBA" id="ARBA00022741"/>
    </source>
</evidence>
<dbReference type="GO" id="GO:0005524">
    <property type="term" value="F:ATP binding"/>
    <property type="evidence" value="ECO:0007669"/>
    <property type="project" value="UniProtKB-KW"/>
</dbReference>
<sequence>MNNQFEVYKPNGYTYDVLAKQYTEPSSSGHLVLSHHGFYKGDLNENKIKNGQGTFLFPNSIYSGQWNLDKKEGDGTLIILKPQVLPKNQKPVSKNFVQQQQQQQHQQSTKKSSSPNNLSPRLQGQNKINSELLINKMNDKFNQCEELIKRTNENEFLKQQDYYSGKWINGKANGIGCFHFEKDDSNHYDFWRYGVVIRYANQQNILKPLYDDSVPAGLLNSKEILKEMMEDWKSVVVGDDDFPCARPYLTTPTTSISINHTINQLNNNNSGNSNGSTSPVSPSVLSPTHIPLSPPKVNTTPTLISEDDNFTPGSFSSPSSLSVKMSSPISSNGLQHSKTQPNVSQSQQPSLSTTTTTTTATTTTTINNNNNNKLNELIFNQRNQQKVLKKQLLKSNQQKQSYGIITANYLKSRLENEEKFFMTLILFISKWEIPFKSFNIPNNPSIHASFLIFVPDTDNCTFISLSNLIMQSNILERLIFKLLIDPMSKVLNSGLTPTTNTTTITESQTLGNLSNYSSGGSNINNTQSKSTNSSPNKISPSTSLTGVSTITTLPSSTPEERELHKLLPICLDLDETPSIERECIAAILNIFKVFPTIEDYQSPQFIPDIICKFISCFKKTRALENHLLQKQFQMSKDYFFKIPQNPNQLVNNPIITTTTANNTTTTTIMSGLKTLKRTKVTPPSSSTLNTNNLPSIAISSSNGLSSSSSHNSKSPPVTSPPTIKPSFSVSLTTSNKIDISTSNPNGNGTKFYSNNTTLISNGGPRRQTLESIFPTFKQQSNTDLLTSLMRSTSISLSNKYSSSTTTVSTTVDQTPPELTLQSLNILLSQFKQSYQFPESINLSFTYLTNLKENIVQMEKIIQSKIIVIQETKSKQQQQNLLNHSSFNEYLSDHDYLIDSILINLKNDLSQLKKSFDVCLTLYKEMITQQIHLVLRRLKYAHSFINQLIGLPQNRVSKLPKDFIVKFIKHTHRIVFQLQNSANNSFIKLADETKIAIDEFVVESNDLFSKLPNGTSNGTNGISVPSPLSPTNQSPPLSSISSSVYEYFLGKKSSSSLTLSIGQQSNNFIRSNSLDRSSIQFEPSDITPGPFSFISPLDKIIEEIMSGHYQLILPVASSGDELLVSVVSLGLADLRSYLSSDKRLKDMTKSSLIQLFNILLHSTVICHNINSYFPEVFKTLILLLPFYPKKDELFVRYKEIFIGFMELCVIDESCGFSFIYLQFLGLLIKPKKKGLRKELKKEFVELFPIQLFIDIMEKPIVDATNKNAEKTRAQAAQILINLSISSIDYLLEVKSKNALAPILDICKFGQAFAHTQIEESELQILQFLGEGALAEVHKGIWKGKEVAVKIFNEGSFSFRLEDFLKEVAILGLISHPNLLKLKGACIAPRSTNSTFMIVTELMHKGTLLEVINKNKPLPLEDIIKYAISVAQGLAYLHSVDFIHRDIKAANILVDKNNNAKVGDFGLSRVIDSNFNMTAVAGTPKWESPECLMGDAYTSASDVYSYGMMLFELATGEEPFMEIQSIVELARSVCEKKLKPKIPNSVPSFISSLIKDCLHNTPKKRPTMNQIIQKLCNHKC</sequence>
<feature type="compositionally biased region" description="Low complexity" evidence="6">
    <location>
        <begin position="699"/>
        <end position="716"/>
    </location>
</feature>
<dbReference type="InterPro" id="IPR003409">
    <property type="entry name" value="MORN"/>
</dbReference>
<dbReference type="SUPFAM" id="SSF56112">
    <property type="entry name" value="Protein kinase-like (PK-like)"/>
    <property type="match status" value="1"/>
</dbReference>
<dbReference type="GO" id="GO:0004674">
    <property type="term" value="F:protein serine/threonine kinase activity"/>
    <property type="evidence" value="ECO:0007669"/>
    <property type="project" value="TreeGrafter"/>
</dbReference>
<feature type="compositionally biased region" description="Polar residues" evidence="6">
    <location>
        <begin position="332"/>
        <end position="352"/>
    </location>
</feature>
<dbReference type="SUPFAM" id="SSF82185">
    <property type="entry name" value="Histone H3 K4-specific methyltransferase SET7/9 N-terminal domain"/>
    <property type="match status" value="1"/>
</dbReference>
<evidence type="ECO:0000256" key="1">
    <source>
        <dbReference type="ARBA" id="ARBA00022679"/>
    </source>
</evidence>
<evidence type="ECO:0000256" key="2">
    <source>
        <dbReference type="ARBA" id="ARBA00022737"/>
    </source>
</evidence>
<dbReference type="Gene3D" id="1.10.510.10">
    <property type="entry name" value="Transferase(Phosphotransferase) domain 1"/>
    <property type="match status" value="1"/>
</dbReference>
<feature type="compositionally biased region" description="Polar residues" evidence="6">
    <location>
        <begin position="526"/>
        <end position="544"/>
    </location>
</feature>
<feature type="compositionally biased region" description="Low complexity" evidence="6">
    <location>
        <begin position="262"/>
        <end position="288"/>
    </location>
</feature>
<keyword evidence="4" id="KW-0418">Kinase</keyword>
<dbReference type="InterPro" id="IPR008271">
    <property type="entry name" value="Ser/Thr_kinase_AS"/>
</dbReference>
<keyword evidence="2" id="KW-0677">Repeat</keyword>
<evidence type="ECO:0000256" key="6">
    <source>
        <dbReference type="SAM" id="MobiDB-lite"/>
    </source>
</evidence>
<dbReference type="Pfam" id="PF07714">
    <property type="entry name" value="PK_Tyr_Ser-Thr"/>
    <property type="match status" value="1"/>
</dbReference>
<feature type="compositionally biased region" description="Low complexity" evidence="6">
    <location>
        <begin position="353"/>
        <end position="371"/>
    </location>
</feature>
<dbReference type="InterPro" id="IPR051681">
    <property type="entry name" value="Ser/Thr_Kinases-Pseudokinases"/>
</dbReference>
<feature type="region of interest" description="Disordered" evidence="6">
    <location>
        <begin position="674"/>
        <end position="693"/>
    </location>
</feature>
<feature type="compositionally biased region" description="Low complexity" evidence="6">
    <location>
        <begin position="510"/>
        <end position="525"/>
    </location>
</feature>
<keyword evidence="9" id="KW-1185">Reference proteome</keyword>
<dbReference type="Gene3D" id="3.30.200.20">
    <property type="entry name" value="Phosphorylase Kinase, domain 1"/>
    <property type="match status" value="1"/>
</dbReference>
<feature type="compositionally biased region" description="Low complexity" evidence="6">
    <location>
        <begin position="681"/>
        <end position="693"/>
    </location>
</feature>
<feature type="compositionally biased region" description="Low complexity" evidence="6">
    <location>
        <begin position="98"/>
        <end position="107"/>
    </location>
</feature>
<dbReference type="PANTHER" id="PTHR44329:SF298">
    <property type="entry name" value="MIXED LINEAGE KINASE DOMAIN-LIKE PROTEIN"/>
    <property type="match status" value="1"/>
</dbReference>
<dbReference type="CDD" id="cd13999">
    <property type="entry name" value="STKc_MAP3K-like"/>
    <property type="match status" value="1"/>
</dbReference>
<feature type="compositionally biased region" description="Polar residues" evidence="6">
    <location>
        <begin position="109"/>
        <end position="123"/>
    </location>
</feature>
<gene>
    <name evidence="8" type="ORF">RB653_006499</name>
</gene>
<dbReference type="PRINTS" id="PR00109">
    <property type="entry name" value="TYRKINASE"/>
</dbReference>
<keyword evidence="1" id="KW-0808">Transferase</keyword>
<evidence type="ECO:0000313" key="9">
    <source>
        <dbReference type="Proteomes" id="UP001344447"/>
    </source>
</evidence>
<dbReference type="Pfam" id="PF02493">
    <property type="entry name" value="MORN"/>
    <property type="match status" value="2"/>
</dbReference>
<dbReference type="InterPro" id="IPR001245">
    <property type="entry name" value="Ser-Thr/Tyr_kinase_cat_dom"/>
</dbReference>
<dbReference type="EMBL" id="JAVFKY010000001">
    <property type="protein sequence ID" value="KAK5584881.1"/>
    <property type="molecule type" value="Genomic_DNA"/>
</dbReference>
<dbReference type="InterPro" id="IPR011009">
    <property type="entry name" value="Kinase-like_dom_sf"/>
</dbReference>
<evidence type="ECO:0000256" key="4">
    <source>
        <dbReference type="ARBA" id="ARBA00022777"/>
    </source>
</evidence>
<keyword evidence="5" id="KW-0067">ATP-binding</keyword>
<feature type="compositionally biased region" description="Low complexity" evidence="6">
    <location>
        <begin position="312"/>
        <end position="331"/>
    </location>
</feature>
<organism evidence="8 9">
    <name type="scientific">Dictyostelium firmibasis</name>
    <dbReference type="NCBI Taxonomy" id="79012"/>
    <lineage>
        <taxon>Eukaryota</taxon>
        <taxon>Amoebozoa</taxon>
        <taxon>Evosea</taxon>
        <taxon>Eumycetozoa</taxon>
        <taxon>Dictyostelia</taxon>
        <taxon>Dictyosteliales</taxon>
        <taxon>Dictyosteliaceae</taxon>
        <taxon>Dictyostelium</taxon>
    </lineage>
</organism>
<feature type="region of interest" description="Disordered" evidence="6">
    <location>
        <begin position="510"/>
        <end position="544"/>
    </location>
</feature>
<reference evidence="8 9" key="1">
    <citation type="submission" date="2023-11" db="EMBL/GenBank/DDBJ databases">
        <title>Dfirmibasis_genome.</title>
        <authorList>
            <person name="Edelbroek B."/>
            <person name="Kjellin J."/>
            <person name="Jerlstrom-Hultqvist J."/>
            <person name="Soderbom F."/>
        </authorList>
    </citation>
    <scope>NUCLEOTIDE SEQUENCE [LARGE SCALE GENOMIC DNA]</scope>
    <source>
        <strain evidence="8 9">TNS-C-14</strain>
    </source>
</reference>
<dbReference type="InterPro" id="IPR000719">
    <property type="entry name" value="Prot_kinase_dom"/>
</dbReference>
<dbReference type="PANTHER" id="PTHR44329">
    <property type="entry name" value="SERINE/THREONINE-PROTEIN KINASE TNNI3K-RELATED"/>
    <property type="match status" value="1"/>
</dbReference>
<protein>
    <recommendedName>
        <fullName evidence="7">Protein kinase domain-containing protein</fullName>
    </recommendedName>
</protein>
<evidence type="ECO:0000256" key="5">
    <source>
        <dbReference type="ARBA" id="ARBA00022840"/>
    </source>
</evidence>
<dbReference type="SMART" id="SM00698">
    <property type="entry name" value="MORN"/>
    <property type="match status" value="3"/>
</dbReference>
<dbReference type="SMART" id="SM00220">
    <property type="entry name" value="S_TKc"/>
    <property type="match status" value="1"/>
</dbReference>
<evidence type="ECO:0000259" key="7">
    <source>
        <dbReference type="PROSITE" id="PS50011"/>
    </source>
</evidence>
<proteinExistence type="predicted"/>
<keyword evidence="3" id="KW-0547">Nucleotide-binding</keyword>
<feature type="region of interest" description="Disordered" evidence="6">
    <location>
        <begin position="90"/>
        <end position="123"/>
    </location>
</feature>
<dbReference type="Proteomes" id="UP001344447">
    <property type="component" value="Unassembled WGS sequence"/>
</dbReference>
<evidence type="ECO:0000313" key="8">
    <source>
        <dbReference type="EMBL" id="KAK5584881.1"/>
    </source>
</evidence>
<feature type="region of interest" description="Disordered" evidence="6">
    <location>
        <begin position="699"/>
        <end position="726"/>
    </location>
</feature>
<comment type="caution">
    <text evidence="8">The sequence shown here is derived from an EMBL/GenBank/DDBJ whole genome shotgun (WGS) entry which is preliminary data.</text>
</comment>
<dbReference type="PROSITE" id="PS00108">
    <property type="entry name" value="PROTEIN_KINASE_ST"/>
    <property type="match status" value="1"/>
</dbReference>
<feature type="region of interest" description="Disordered" evidence="6">
    <location>
        <begin position="262"/>
        <end position="371"/>
    </location>
</feature>
<accession>A0AAN7YZ57</accession>